<evidence type="ECO:0000256" key="1">
    <source>
        <dbReference type="ARBA" id="ARBA00004994"/>
    </source>
</evidence>
<evidence type="ECO:0000259" key="11">
    <source>
        <dbReference type="Pfam" id="PF02558"/>
    </source>
</evidence>
<dbReference type="PANTHER" id="PTHR21708:SF26">
    <property type="entry name" value="2-DEHYDROPANTOATE 2-REDUCTASE"/>
    <property type="match status" value="1"/>
</dbReference>
<dbReference type="InterPro" id="IPR013332">
    <property type="entry name" value="KPR_N"/>
</dbReference>
<evidence type="ECO:0000256" key="10">
    <source>
        <dbReference type="RuleBase" id="RU362068"/>
    </source>
</evidence>
<protein>
    <recommendedName>
        <fullName evidence="4 10">2-dehydropantoate 2-reductase</fullName>
        <ecNumber evidence="3 10">1.1.1.169</ecNumber>
    </recommendedName>
    <alternativeName>
        <fullName evidence="8 10">Ketopantoate reductase</fullName>
    </alternativeName>
</protein>
<dbReference type="Pfam" id="PF08546">
    <property type="entry name" value="ApbA_C"/>
    <property type="match status" value="1"/>
</dbReference>
<dbReference type="Gene3D" id="1.10.1040.10">
    <property type="entry name" value="N-(1-d-carboxylethyl)-l-norvaline Dehydrogenase, domain 2"/>
    <property type="match status" value="1"/>
</dbReference>
<evidence type="ECO:0000256" key="4">
    <source>
        <dbReference type="ARBA" id="ARBA00019465"/>
    </source>
</evidence>
<evidence type="ECO:0000313" key="14">
    <source>
        <dbReference type="Proteomes" id="UP000006327"/>
    </source>
</evidence>
<evidence type="ECO:0000256" key="9">
    <source>
        <dbReference type="ARBA" id="ARBA00048793"/>
    </source>
</evidence>
<keyword evidence="6 10" id="KW-0521">NADP</keyword>
<comment type="similarity">
    <text evidence="2 10">Belongs to the ketopantoate reductase family.</text>
</comment>
<feature type="domain" description="Ketopantoate reductase C-terminal" evidence="12">
    <location>
        <begin position="189"/>
        <end position="309"/>
    </location>
</feature>
<dbReference type="SUPFAM" id="SSF48179">
    <property type="entry name" value="6-phosphogluconate dehydrogenase C-terminal domain-like"/>
    <property type="match status" value="1"/>
</dbReference>
<keyword evidence="7 10" id="KW-0560">Oxidoreductase</keyword>
<dbReference type="FunFam" id="1.10.1040.10:FF:000017">
    <property type="entry name" value="2-dehydropantoate 2-reductase"/>
    <property type="match status" value="1"/>
</dbReference>
<evidence type="ECO:0000256" key="2">
    <source>
        <dbReference type="ARBA" id="ARBA00007870"/>
    </source>
</evidence>
<dbReference type="InterPro" id="IPR036291">
    <property type="entry name" value="NAD(P)-bd_dom_sf"/>
</dbReference>
<dbReference type="Proteomes" id="UP000006327">
    <property type="component" value="Unassembled WGS sequence"/>
</dbReference>
<dbReference type="OrthoDB" id="6530772at2"/>
<dbReference type="NCBIfam" id="TIGR00745">
    <property type="entry name" value="apbA_panE"/>
    <property type="match status" value="1"/>
</dbReference>
<comment type="function">
    <text evidence="10">Catalyzes the NADPH-dependent reduction of ketopantoate into pantoic acid.</text>
</comment>
<evidence type="ECO:0000256" key="3">
    <source>
        <dbReference type="ARBA" id="ARBA00013014"/>
    </source>
</evidence>
<dbReference type="GO" id="GO:0005737">
    <property type="term" value="C:cytoplasm"/>
    <property type="evidence" value="ECO:0007669"/>
    <property type="project" value="TreeGrafter"/>
</dbReference>
<dbReference type="InterPro" id="IPR003710">
    <property type="entry name" value="ApbA"/>
</dbReference>
<keyword evidence="5 10" id="KW-0566">Pantothenate biosynthesis</keyword>
<comment type="pathway">
    <text evidence="1 10">Cofactor biosynthesis; (R)-pantothenate biosynthesis; (R)-pantoate from 3-methyl-2-oxobutanoate: step 2/2.</text>
</comment>
<evidence type="ECO:0000259" key="12">
    <source>
        <dbReference type="Pfam" id="PF08546"/>
    </source>
</evidence>
<evidence type="ECO:0000256" key="7">
    <source>
        <dbReference type="ARBA" id="ARBA00023002"/>
    </source>
</evidence>
<dbReference type="STRING" id="493475.GARC_1710"/>
<evidence type="ECO:0000256" key="8">
    <source>
        <dbReference type="ARBA" id="ARBA00032024"/>
    </source>
</evidence>
<evidence type="ECO:0000256" key="6">
    <source>
        <dbReference type="ARBA" id="ARBA00022857"/>
    </source>
</evidence>
<dbReference type="AlphaFoldDB" id="K6YKH6"/>
<proteinExistence type="inferred from homology"/>
<organism evidence="13 14">
    <name type="scientific">Paraglaciecola arctica BSs20135</name>
    <dbReference type="NCBI Taxonomy" id="493475"/>
    <lineage>
        <taxon>Bacteria</taxon>
        <taxon>Pseudomonadati</taxon>
        <taxon>Pseudomonadota</taxon>
        <taxon>Gammaproteobacteria</taxon>
        <taxon>Alteromonadales</taxon>
        <taxon>Alteromonadaceae</taxon>
        <taxon>Paraglaciecola</taxon>
    </lineage>
</organism>
<evidence type="ECO:0000313" key="13">
    <source>
        <dbReference type="EMBL" id="GAC18682.1"/>
    </source>
</evidence>
<gene>
    <name evidence="13" type="ORF">GARC_1710</name>
</gene>
<dbReference type="RefSeq" id="WP_007618730.1">
    <property type="nucleotide sequence ID" value="NZ_BAEO01000021.1"/>
</dbReference>
<dbReference type="EC" id="1.1.1.169" evidence="3 10"/>
<dbReference type="SUPFAM" id="SSF51735">
    <property type="entry name" value="NAD(P)-binding Rossmann-fold domains"/>
    <property type="match status" value="1"/>
</dbReference>
<comment type="catalytic activity">
    <reaction evidence="9 10">
        <text>(R)-pantoate + NADP(+) = 2-dehydropantoate + NADPH + H(+)</text>
        <dbReference type="Rhea" id="RHEA:16233"/>
        <dbReference type="ChEBI" id="CHEBI:11561"/>
        <dbReference type="ChEBI" id="CHEBI:15378"/>
        <dbReference type="ChEBI" id="CHEBI:15980"/>
        <dbReference type="ChEBI" id="CHEBI:57783"/>
        <dbReference type="ChEBI" id="CHEBI:58349"/>
        <dbReference type="EC" id="1.1.1.169"/>
    </reaction>
</comment>
<dbReference type="EMBL" id="BAEO01000021">
    <property type="protein sequence ID" value="GAC18682.1"/>
    <property type="molecule type" value="Genomic_DNA"/>
</dbReference>
<reference evidence="13 14" key="1">
    <citation type="journal article" date="2017" name="Antonie Van Leeuwenhoek">
        <title>Rhizobium rhizosphaerae sp. nov., a novel species isolated from rice rhizosphere.</title>
        <authorList>
            <person name="Zhao J.J."/>
            <person name="Zhang J."/>
            <person name="Zhang R.J."/>
            <person name="Zhang C.W."/>
            <person name="Yin H.Q."/>
            <person name="Zhang X.X."/>
        </authorList>
    </citation>
    <scope>NUCLEOTIDE SEQUENCE [LARGE SCALE GENOMIC DNA]</scope>
    <source>
        <strain evidence="13 14">BSs20135</strain>
    </source>
</reference>
<dbReference type="InterPro" id="IPR013752">
    <property type="entry name" value="KPA_reductase"/>
</dbReference>
<evidence type="ECO:0000256" key="5">
    <source>
        <dbReference type="ARBA" id="ARBA00022655"/>
    </source>
</evidence>
<dbReference type="GO" id="GO:0015940">
    <property type="term" value="P:pantothenate biosynthetic process"/>
    <property type="evidence" value="ECO:0007669"/>
    <property type="project" value="UniProtKB-UniPathway"/>
</dbReference>
<dbReference type="UniPathway" id="UPA00028">
    <property type="reaction ID" value="UER00004"/>
</dbReference>
<dbReference type="Gene3D" id="3.40.50.720">
    <property type="entry name" value="NAD(P)-binding Rossmann-like Domain"/>
    <property type="match status" value="1"/>
</dbReference>
<dbReference type="eggNOG" id="COG1893">
    <property type="taxonomic scope" value="Bacteria"/>
</dbReference>
<comment type="caution">
    <text evidence="13">The sequence shown here is derived from an EMBL/GenBank/DDBJ whole genome shotgun (WGS) entry which is preliminary data.</text>
</comment>
<dbReference type="GO" id="GO:0008677">
    <property type="term" value="F:2-dehydropantoate 2-reductase activity"/>
    <property type="evidence" value="ECO:0007669"/>
    <property type="project" value="UniProtKB-EC"/>
</dbReference>
<accession>K6YKH6</accession>
<dbReference type="Pfam" id="PF02558">
    <property type="entry name" value="ApbA"/>
    <property type="match status" value="1"/>
</dbReference>
<sequence length="314" mass="34731">MKILFIGSGGIGGYYGYKLLQSGNQIVFTARGKHLAAIKKNGLTLEHENTTYRTNIDVHSHKQIREKFRPDDFDLIILTLKSHSTSHFVEEMGSWLKEHPTFVLSLQNGVDNENILSSLIGEQRVIGGLAVRIGSHVVKPGVIKSTGKAEIIAGIWPNISHHPDSRNTVLKQFTAALKHAQIPHVISTDIQKELWRKLIINNGVNPLSALTGLDTFALTNQDKLGGIVYCMMQETVNAAAADGVNLTQQDLTEMFELIKTFTPIKTSMLMDKEQGREMELDSIVKVVINRCEKLGLDAPYNKMAYALLSNPSSG</sequence>
<feature type="domain" description="Ketopantoate reductase N-terminal" evidence="11">
    <location>
        <begin position="3"/>
        <end position="157"/>
    </location>
</feature>
<keyword evidence="14" id="KW-1185">Reference proteome</keyword>
<name>K6YKH6_9ALTE</name>
<dbReference type="InterPro" id="IPR008927">
    <property type="entry name" value="6-PGluconate_DH-like_C_sf"/>
</dbReference>
<dbReference type="PANTHER" id="PTHR21708">
    <property type="entry name" value="PROBABLE 2-DEHYDROPANTOATE 2-REDUCTASE"/>
    <property type="match status" value="1"/>
</dbReference>
<dbReference type="InterPro" id="IPR051402">
    <property type="entry name" value="KPR-Related"/>
</dbReference>
<dbReference type="InterPro" id="IPR013328">
    <property type="entry name" value="6PGD_dom2"/>
</dbReference>